<dbReference type="SUPFAM" id="SSF55729">
    <property type="entry name" value="Acyl-CoA N-acyltransferases (Nat)"/>
    <property type="match status" value="1"/>
</dbReference>
<dbReference type="PATRIC" id="fig|213810.4.peg.1486"/>
<reference evidence="2" key="2">
    <citation type="submission" date="2010-03" db="EMBL/GenBank/DDBJ databases">
        <authorList>
            <person name="Pajon A."/>
        </authorList>
    </citation>
    <scope>NUCLEOTIDE SEQUENCE</scope>
    <source>
        <strain evidence="2">Type strain: 18P13</strain>
    </source>
</reference>
<sequence length="266" mass="30842">MIRQLTEASQLDCGCLKTNRYGRWIYTYLRAYGVGYDFCRFFRIEGAGTGYALLFNATLTIYMDPTKEDLTELAREIQMFIAMHQPFRVETTANLMQYLMQTEGYLPLHRTVFELTSTGLPEDFDEYEIDFAPRLDDAYDILREGFPHLIAHDLWLTDVSHRLRRGVSKVFTYKNSTTATILYDVDNEVLIAQVATRAAARGSGYARQFLRWLAGFLEQFGKHAVLMALDIRVSFYTEIGFRPLETEYVLERTEHDPEAMQKGKLN</sequence>
<dbReference type="InterPro" id="IPR000182">
    <property type="entry name" value="GNAT_dom"/>
</dbReference>
<evidence type="ECO:0000259" key="1">
    <source>
        <dbReference type="PROSITE" id="PS51186"/>
    </source>
</evidence>
<reference evidence="2" key="1">
    <citation type="submission" date="2010-03" db="EMBL/GenBank/DDBJ databases">
        <title>The genome sequence of Ruminococcus sp. 18P13.</title>
        <authorList>
            <consortium name="metaHIT consortium -- http://www.metahit.eu/"/>
            <person name="Pajon A."/>
            <person name="Turner K."/>
            <person name="Parkhill J."/>
            <person name="Bernalier A."/>
        </authorList>
    </citation>
    <scope>NUCLEOTIDE SEQUENCE [LARGE SCALE GENOMIC DNA]</scope>
    <source>
        <strain evidence="2">Type strain: 18P13</strain>
    </source>
</reference>
<gene>
    <name evidence="2" type="ordered locus">RUM_15870</name>
</gene>
<dbReference type="InterPro" id="IPR016181">
    <property type="entry name" value="Acyl_CoA_acyltransferase"/>
</dbReference>
<dbReference type="KEGG" id="rch:RUM_15870"/>
<dbReference type="Gene3D" id="3.40.630.30">
    <property type="match status" value="1"/>
</dbReference>
<dbReference type="AlphaFoldDB" id="D4LDI0"/>
<dbReference type="RefSeq" id="WP_015558581.1">
    <property type="nucleotide sequence ID" value="NC_021039.1"/>
</dbReference>
<dbReference type="STRING" id="213810.RUM_15870"/>
<dbReference type="OrthoDB" id="1862200at2"/>
<dbReference type="GO" id="GO:0016747">
    <property type="term" value="F:acyltransferase activity, transferring groups other than amino-acyl groups"/>
    <property type="evidence" value="ECO:0007669"/>
    <property type="project" value="InterPro"/>
</dbReference>
<feature type="domain" description="N-acetyltransferase" evidence="1">
    <location>
        <begin position="125"/>
        <end position="266"/>
    </location>
</feature>
<evidence type="ECO:0000313" key="3">
    <source>
        <dbReference type="Proteomes" id="UP000007054"/>
    </source>
</evidence>
<dbReference type="GeneID" id="83156300"/>
<proteinExistence type="predicted"/>
<dbReference type="BioCyc" id="RCHA213810:RUM_RS07720-MONOMER"/>
<dbReference type="EMBL" id="FP929052">
    <property type="protein sequence ID" value="CBL17675.1"/>
    <property type="molecule type" value="Genomic_DNA"/>
</dbReference>
<keyword evidence="3" id="KW-1185">Reference proteome</keyword>
<accession>D4LDI0</accession>
<name>D4LDI0_RUMC1</name>
<dbReference type="PROSITE" id="PS51186">
    <property type="entry name" value="GNAT"/>
    <property type="match status" value="1"/>
</dbReference>
<evidence type="ECO:0000313" key="2">
    <source>
        <dbReference type="EMBL" id="CBL17675.1"/>
    </source>
</evidence>
<organism evidence="2 3">
    <name type="scientific">Ruminococcus champanellensis (strain DSM 18848 / JCM 17042 / KCTC 15320 / 18P13)</name>
    <dbReference type="NCBI Taxonomy" id="213810"/>
    <lineage>
        <taxon>Bacteria</taxon>
        <taxon>Bacillati</taxon>
        <taxon>Bacillota</taxon>
        <taxon>Clostridia</taxon>
        <taxon>Eubacteriales</taxon>
        <taxon>Oscillospiraceae</taxon>
        <taxon>Ruminococcus</taxon>
    </lineage>
</organism>
<protein>
    <recommendedName>
        <fullName evidence="1">N-acetyltransferase domain-containing protein</fullName>
    </recommendedName>
</protein>
<dbReference type="HOGENOM" id="CLU_1077235_0_0_9"/>
<dbReference type="Proteomes" id="UP000007054">
    <property type="component" value="Chromosome"/>
</dbReference>